<dbReference type="Gene3D" id="1.10.10.1320">
    <property type="entry name" value="Anti-sigma factor, zinc-finger domain"/>
    <property type="match status" value="1"/>
</dbReference>
<proteinExistence type="predicted"/>
<evidence type="ECO:0000313" key="4">
    <source>
        <dbReference type="EMBL" id="SFK23144.1"/>
    </source>
</evidence>
<dbReference type="Proteomes" id="UP000199025">
    <property type="component" value="Unassembled WGS sequence"/>
</dbReference>
<evidence type="ECO:0000256" key="2">
    <source>
        <dbReference type="ARBA" id="ARBA00023163"/>
    </source>
</evidence>
<dbReference type="EMBL" id="FORP01000016">
    <property type="protein sequence ID" value="SFK23144.1"/>
    <property type="molecule type" value="Genomic_DNA"/>
</dbReference>
<gene>
    <name evidence="4" type="ORF">SAMN05421835_11643</name>
</gene>
<keyword evidence="2" id="KW-0804">Transcription</keyword>
<dbReference type="STRING" id="115433.SAMN05421835_11643"/>
<protein>
    <recommendedName>
        <fullName evidence="6">Zinc-finger</fullName>
    </recommendedName>
</protein>
<dbReference type="OrthoDB" id="4775043at2"/>
<keyword evidence="5" id="KW-1185">Reference proteome</keyword>
<evidence type="ECO:0000256" key="1">
    <source>
        <dbReference type="ARBA" id="ARBA00023015"/>
    </source>
</evidence>
<accession>A0A1I3XUE6</accession>
<feature type="compositionally biased region" description="Low complexity" evidence="3">
    <location>
        <begin position="202"/>
        <end position="219"/>
    </location>
</feature>
<sequence>MTDLRGRGLLPESHLLPDAVVAFVDGELSLGARDRAASHIAGCPCCAAEVAAQRQARAAVKRAGAPSMSAGFLASLRAIPEHTDLPTSPDNLAVSEDGQLVAIQRPDRVAGLRHMPSVLGSSQPLGSSTALGHGSAVLNSHRSSSVRKRAAQGAGVVVSGIVLSALAIVATSGGGSEPVTPQPAGTPGVLRAQFGGQPPAPTSTTTTTPSTTTPVAPGR</sequence>
<organism evidence="4 5">
    <name type="scientific">Amycolatopsis sacchari</name>
    <dbReference type="NCBI Taxonomy" id="115433"/>
    <lineage>
        <taxon>Bacteria</taxon>
        <taxon>Bacillati</taxon>
        <taxon>Actinomycetota</taxon>
        <taxon>Actinomycetes</taxon>
        <taxon>Pseudonocardiales</taxon>
        <taxon>Pseudonocardiaceae</taxon>
        <taxon>Amycolatopsis</taxon>
    </lineage>
</organism>
<reference evidence="4 5" key="1">
    <citation type="submission" date="2016-10" db="EMBL/GenBank/DDBJ databases">
        <authorList>
            <person name="de Groot N.N."/>
        </authorList>
    </citation>
    <scope>NUCLEOTIDE SEQUENCE [LARGE SCALE GENOMIC DNA]</scope>
    <source>
        <strain evidence="4 5">DSM 44468</strain>
    </source>
</reference>
<dbReference type="AlphaFoldDB" id="A0A1I3XUE6"/>
<name>A0A1I3XUE6_9PSEU</name>
<dbReference type="InterPro" id="IPR041916">
    <property type="entry name" value="Anti_sigma_zinc_sf"/>
</dbReference>
<keyword evidence="1" id="KW-0805">Transcription regulation</keyword>
<evidence type="ECO:0000256" key="3">
    <source>
        <dbReference type="SAM" id="MobiDB-lite"/>
    </source>
</evidence>
<feature type="region of interest" description="Disordered" evidence="3">
    <location>
        <begin position="172"/>
        <end position="219"/>
    </location>
</feature>
<evidence type="ECO:0008006" key="6">
    <source>
        <dbReference type="Google" id="ProtNLM"/>
    </source>
</evidence>
<evidence type="ECO:0000313" key="5">
    <source>
        <dbReference type="Proteomes" id="UP000199025"/>
    </source>
</evidence>
<dbReference type="RefSeq" id="WP_091511774.1">
    <property type="nucleotide sequence ID" value="NZ_CBDQZW010000011.1"/>
</dbReference>